<sequence length="153" mass="17188">MVLERSYEGIPVPLSRKSRALTSRALSELQLEPGMLAQDVVDAVATVLGKPIFLEQTVDERFKKTTGSFALTPNFALIVFRGIDPQAYQMHSLFHELGHLLCRHRECSRPGTQLETEALELVLWSEAEREAEFLAFKIASLISRKSRSIQAFG</sequence>
<accession>A0ABT9RYW5</accession>
<dbReference type="EMBL" id="JAUSRE010000027">
    <property type="protein sequence ID" value="MDP9890419.1"/>
    <property type="molecule type" value="Genomic_DNA"/>
</dbReference>
<gene>
    <name evidence="1" type="ORF">J2X98_004033</name>
</gene>
<comment type="caution">
    <text evidence="1">The sequence shown here is derived from an EMBL/GenBank/DDBJ whole genome shotgun (WGS) entry which is preliminary data.</text>
</comment>
<proteinExistence type="predicted"/>
<reference evidence="1 2" key="1">
    <citation type="submission" date="2023-07" db="EMBL/GenBank/DDBJ databases">
        <title>Sorghum-associated microbial communities from plants grown in Nebraska, USA.</title>
        <authorList>
            <person name="Schachtman D."/>
        </authorList>
    </citation>
    <scope>NUCLEOTIDE SEQUENCE [LARGE SCALE GENOMIC DNA]</scope>
    <source>
        <strain evidence="1 2">CC222</strain>
    </source>
</reference>
<evidence type="ECO:0000313" key="1">
    <source>
        <dbReference type="EMBL" id="MDP9890419.1"/>
    </source>
</evidence>
<name>A0ABT9RYW5_9MICC</name>
<keyword evidence="2" id="KW-1185">Reference proteome</keyword>
<evidence type="ECO:0000313" key="2">
    <source>
        <dbReference type="Proteomes" id="UP001226577"/>
    </source>
</evidence>
<dbReference type="Proteomes" id="UP001226577">
    <property type="component" value="Unassembled WGS sequence"/>
</dbReference>
<protein>
    <submittedName>
        <fullName evidence="1">Zn-dependent peptidase ImmA (M78 family)</fullName>
    </submittedName>
</protein>
<dbReference type="RefSeq" id="WP_307311666.1">
    <property type="nucleotide sequence ID" value="NZ_JAUSRE010000027.1"/>
</dbReference>
<organism evidence="1 2">
    <name type="scientific">Pseudarthrobacter enclensis</name>
    <dbReference type="NCBI Taxonomy" id="993070"/>
    <lineage>
        <taxon>Bacteria</taxon>
        <taxon>Bacillati</taxon>
        <taxon>Actinomycetota</taxon>
        <taxon>Actinomycetes</taxon>
        <taxon>Micrococcales</taxon>
        <taxon>Micrococcaceae</taxon>
        <taxon>Pseudarthrobacter</taxon>
    </lineage>
</organism>